<evidence type="ECO:0000313" key="17">
    <source>
        <dbReference type="Proteomes" id="UP000548787"/>
    </source>
</evidence>
<dbReference type="RefSeq" id="WP_181675966.1">
    <property type="nucleotide sequence ID" value="NZ_JABJVM010000004.1"/>
</dbReference>
<keyword evidence="2" id="KW-0813">Transport</keyword>
<evidence type="ECO:0000259" key="15">
    <source>
        <dbReference type="PROSITE" id="PS51372"/>
    </source>
</evidence>
<evidence type="ECO:0000259" key="13">
    <source>
        <dbReference type="PROSITE" id="PS51094"/>
    </source>
</evidence>
<dbReference type="PROSITE" id="PS51094">
    <property type="entry name" value="PTS_EIIA_TYPE_2"/>
    <property type="match status" value="1"/>
</dbReference>
<dbReference type="PANTHER" id="PTHR36203:SF1">
    <property type="entry name" value="ASCORBATE-SPECIFIC PTS SYSTEM EIIA COMPONENT"/>
    <property type="match status" value="1"/>
</dbReference>
<dbReference type="Proteomes" id="UP000548787">
    <property type="component" value="Unassembled WGS sequence"/>
</dbReference>
<evidence type="ECO:0000256" key="7">
    <source>
        <dbReference type="ARBA" id="ARBA00022777"/>
    </source>
</evidence>
<reference evidence="16 17" key="1">
    <citation type="submission" date="2020-05" db="EMBL/GenBank/DDBJ databases">
        <authorList>
            <person name="Carlin C.R."/>
        </authorList>
    </citation>
    <scope>NUCLEOTIDE SEQUENCE [LARGE SCALE GENOMIC DNA]</scope>
    <source>
        <strain evidence="16 17">FSL W9-0585</strain>
    </source>
</reference>
<comment type="subcellular location">
    <subcellularLocation>
        <location evidence="1">Cytoplasm</location>
    </subcellularLocation>
</comment>
<feature type="domain" description="PTS EIIA type-2" evidence="13">
    <location>
        <begin position="528"/>
        <end position="669"/>
    </location>
</feature>
<evidence type="ECO:0000256" key="6">
    <source>
        <dbReference type="ARBA" id="ARBA00022683"/>
    </source>
</evidence>
<keyword evidence="7" id="KW-0418">Kinase</keyword>
<evidence type="ECO:0000256" key="8">
    <source>
        <dbReference type="ARBA" id="ARBA00023159"/>
    </source>
</evidence>
<keyword evidence="8" id="KW-0010">Activator</keyword>
<keyword evidence="4" id="KW-0597">Phosphoprotein</keyword>
<keyword evidence="5" id="KW-0808">Transferase</keyword>
<evidence type="ECO:0000256" key="5">
    <source>
        <dbReference type="ARBA" id="ARBA00022679"/>
    </source>
</evidence>
<proteinExistence type="predicted"/>
<dbReference type="InterPro" id="IPR036388">
    <property type="entry name" value="WH-like_DNA-bd_sf"/>
</dbReference>
<dbReference type="InterPro" id="IPR011608">
    <property type="entry name" value="PRD"/>
</dbReference>
<dbReference type="InterPro" id="IPR016152">
    <property type="entry name" value="PTrfase/Anion_transptr"/>
</dbReference>
<comment type="function">
    <text evidence="9">The phosphoenolpyruvate-dependent sugar phosphotransferase system (sugar PTS), a major carbohydrate active transport system, catalyzes the phosphorylation of incoming sugar substrates concomitantly with their translocation across the cell membrane. The enzyme II UlaABC PTS system is involved in ascorbate transport.</text>
</comment>
<gene>
    <name evidence="16" type="ORF">HPK16_05270</name>
</gene>
<feature type="domain" description="PTS EIIB type-2" evidence="14">
    <location>
        <begin position="394"/>
        <end position="481"/>
    </location>
</feature>
<feature type="domain" description="PRD" evidence="15">
    <location>
        <begin position="179"/>
        <end position="279"/>
    </location>
</feature>
<sequence length="669" mass="78137">MRRGTKELLTYLMLNHHVDVAQVSKNLDQTREEIKSYIEEINQSLKSEAIWMDYQMISMTERCREDCYRLLTEKEQQLFSYYEVNLRKQLIMIQLLMDGRYLSLQALADYVYVSKNTMLSDFKRIKSELHQLQIQLDYSRKAGYAISGSEFLIRNLLGKLIRDVIKTPYGKFILDEKKLIMVSEIFLLKKRLEKIENDLQITFTDEQLEELPYILFGIIKRAEITNITWSFKIEKYDIKNTREYPIIKEMFWGYDFLSETDLLYLSLQVLASNLVESALLFSDSEEIAFAVDDFTARLENHFATEIVRKGEFKEKVMLHIRPAIYRNLLGFQINNTLTEQFIAEYTTTFRMVEKASAPFAKLVGHKWSKEEMVYLSMIVLGWMYQTEETEQKVFKAAILCQSGTSISKLLLENLKGMFPTIDFQGAFAIRQLPQVEQDVDFLFTTVPIQTDVTVFVVPSILDKASRKILRYQVERTIDLDIEKKTKALMAMLRDSIPSENIPQVTERLERFFGQKDLEDPPVDMADVLQMEAQNICIWKDTVRWNELVVRSFIPLYQRGSVTQNYIKACEAIFYENYQHMVIGPGIYLPHAKPQAGVQRADIQLHIMKSGMLNPSGERVQMMVALAPSRQNRHIPLLLKMNEVFLEPEKLQFILASESRTEIAEMIERG</sequence>
<accession>A0A7W1T5D0</accession>
<dbReference type="PROSITE" id="PS51372">
    <property type="entry name" value="PRD_2"/>
    <property type="match status" value="2"/>
</dbReference>
<name>A0A7W1T5D0_9LIST</name>
<dbReference type="InterPro" id="IPR036634">
    <property type="entry name" value="PRD_sf"/>
</dbReference>
<keyword evidence="3" id="KW-0963">Cytoplasm</keyword>
<dbReference type="GO" id="GO:0016301">
    <property type="term" value="F:kinase activity"/>
    <property type="evidence" value="ECO:0007669"/>
    <property type="project" value="UniProtKB-KW"/>
</dbReference>
<evidence type="ECO:0000256" key="9">
    <source>
        <dbReference type="ARBA" id="ARBA00037387"/>
    </source>
</evidence>
<keyword evidence="12" id="KW-0175">Coiled coil</keyword>
<evidence type="ECO:0000256" key="1">
    <source>
        <dbReference type="ARBA" id="ARBA00004496"/>
    </source>
</evidence>
<evidence type="ECO:0000256" key="3">
    <source>
        <dbReference type="ARBA" id="ARBA00022490"/>
    </source>
</evidence>
<dbReference type="PANTHER" id="PTHR36203">
    <property type="entry name" value="ASCORBATE-SPECIFIC PTS SYSTEM EIIA COMPONENT"/>
    <property type="match status" value="1"/>
</dbReference>
<dbReference type="AlphaFoldDB" id="A0A7W1T5D0"/>
<dbReference type="Pfam" id="PF05043">
    <property type="entry name" value="Mga"/>
    <property type="match status" value="1"/>
</dbReference>
<dbReference type="GO" id="GO:0006355">
    <property type="term" value="P:regulation of DNA-templated transcription"/>
    <property type="evidence" value="ECO:0007669"/>
    <property type="project" value="InterPro"/>
</dbReference>
<dbReference type="GO" id="GO:0005737">
    <property type="term" value="C:cytoplasm"/>
    <property type="evidence" value="ECO:0007669"/>
    <property type="project" value="UniProtKB-SubCell"/>
</dbReference>
<dbReference type="CDD" id="cd05568">
    <property type="entry name" value="PTS_IIB_bgl_like"/>
    <property type="match status" value="1"/>
</dbReference>
<dbReference type="InterPro" id="IPR013011">
    <property type="entry name" value="PTS_EIIB_2"/>
</dbReference>
<reference evidence="16 17" key="2">
    <citation type="submission" date="2020-08" db="EMBL/GenBank/DDBJ databases">
        <title>Listeria ohnekaius sp. nov. and Listeria portnoyii sp. nov. isolated from non-agricultural and natural environments.</title>
        <authorList>
            <person name="Weller D."/>
            <person name="Belias A.M."/>
            <person name="Liao J."/>
            <person name="Guo S."/>
            <person name="Orsi R.H."/>
            <person name="Wiedmann M."/>
        </authorList>
    </citation>
    <scope>NUCLEOTIDE SEQUENCE [LARGE SCALE GENOMIC DNA]</scope>
    <source>
        <strain evidence="16 17">FSL W9-0585</strain>
    </source>
</reference>
<dbReference type="SUPFAM" id="SSF55804">
    <property type="entry name" value="Phoshotransferase/anion transport protein"/>
    <property type="match status" value="1"/>
</dbReference>
<evidence type="ECO:0000256" key="2">
    <source>
        <dbReference type="ARBA" id="ARBA00022448"/>
    </source>
</evidence>
<evidence type="ECO:0000256" key="10">
    <source>
        <dbReference type="ARBA" id="ARBA00041175"/>
    </source>
</evidence>
<dbReference type="InterPro" id="IPR051351">
    <property type="entry name" value="Ascorbate-PTS_EIIA_comp"/>
</dbReference>
<feature type="domain" description="PRD" evidence="15">
    <location>
        <begin position="282"/>
        <end position="389"/>
    </location>
</feature>
<dbReference type="Pfam" id="PF00874">
    <property type="entry name" value="PRD"/>
    <property type="match status" value="1"/>
</dbReference>
<protein>
    <recommendedName>
        <fullName evidence="10">Ascorbate-specific PTS system EIIA component</fullName>
    </recommendedName>
    <alternativeName>
        <fullName evidence="11">Ascorbate-specific phosphotransferase enzyme IIA component</fullName>
    </alternativeName>
</protein>
<dbReference type="SUPFAM" id="SSF63520">
    <property type="entry name" value="PTS-regulatory domain, PRD"/>
    <property type="match status" value="1"/>
</dbReference>
<dbReference type="Gene3D" id="1.10.1790.10">
    <property type="entry name" value="PRD domain"/>
    <property type="match status" value="1"/>
</dbReference>
<dbReference type="PROSITE" id="PS51099">
    <property type="entry name" value="PTS_EIIB_TYPE_2"/>
    <property type="match status" value="1"/>
</dbReference>
<keyword evidence="6" id="KW-0598">Phosphotransferase system</keyword>
<evidence type="ECO:0000313" key="16">
    <source>
        <dbReference type="EMBL" id="MBA3925748.1"/>
    </source>
</evidence>
<evidence type="ECO:0000256" key="12">
    <source>
        <dbReference type="SAM" id="Coils"/>
    </source>
</evidence>
<evidence type="ECO:0000259" key="14">
    <source>
        <dbReference type="PROSITE" id="PS51099"/>
    </source>
</evidence>
<dbReference type="Gene3D" id="1.10.10.10">
    <property type="entry name" value="Winged helix-like DNA-binding domain superfamily/Winged helix DNA-binding domain"/>
    <property type="match status" value="1"/>
</dbReference>
<evidence type="ECO:0000256" key="4">
    <source>
        <dbReference type="ARBA" id="ARBA00022553"/>
    </source>
</evidence>
<keyword evidence="17" id="KW-1185">Reference proteome</keyword>
<feature type="coiled-coil region" evidence="12">
    <location>
        <begin position="20"/>
        <end position="47"/>
    </location>
</feature>
<dbReference type="Pfam" id="PF00359">
    <property type="entry name" value="PTS_EIIA_2"/>
    <property type="match status" value="1"/>
</dbReference>
<dbReference type="GO" id="GO:0009401">
    <property type="term" value="P:phosphoenolpyruvate-dependent sugar phosphotransferase system"/>
    <property type="evidence" value="ECO:0007669"/>
    <property type="project" value="UniProtKB-KW"/>
</dbReference>
<dbReference type="Gene3D" id="3.40.930.10">
    <property type="entry name" value="Mannitol-specific EII, Chain A"/>
    <property type="match status" value="1"/>
</dbReference>
<dbReference type="EMBL" id="JABJVM010000004">
    <property type="protein sequence ID" value="MBA3925748.1"/>
    <property type="molecule type" value="Genomic_DNA"/>
</dbReference>
<evidence type="ECO:0000256" key="11">
    <source>
        <dbReference type="ARBA" id="ARBA00042072"/>
    </source>
</evidence>
<dbReference type="InterPro" id="IPR007737">
    <property type="entry name" value="Mga_HTH"/>
</dbReference>
<comment type="caution">
    <text evidence="16">The sequence shown here is derived from an EMBL/GenBank/DDBJ whole genome shotgun (WGS) entry which is preliminary data.</text>
</comment>
<dbReference type="InterPro" id="IPR002178">
    <property type="entry name" value="PTS_EIIA_type-2_dom"/>
</dbReference>
<dbReference type="GO" id="GO:0008982">
    <property type="term" value="F:protein-N(PI)-phosphohistidine-sugar phosphotransferase activity"/>
    <property type="evidence" value="ECO:0007669"/>
    <property type="project" value="InterPro"/>
</dbReference>
<organism evidence="16 17">
    <name type="scientific">Listeria rustica</name>
    <dbReference type="NCBI Taxonomy" id="2713503"/>
    <lineage>
        <taxon>Bacteria</taxon>
        <taxon>Bacillati</taxon>
        <taxon>Bacillota</taxon>
        <taxon>Bacilli</taxon>
        <taxon>Bacillales</taxon>
        <taxon>Listeriaceae</taxon>
        <taxon>Listeria</taxon>
    </lineage>
</organism>